<dbReference type="AlphaFoldDB" id="A0A135T8I6"/>
<dbReference type="EMBL" id="JFBX01000248">
    <property type="protein sequence ID" value="KXH44480.1"/>
    <property type="molecule type" value="Genomic_DNA"/>
</dbReference>
<evidence type="ECO:0000313" key="2">
    <source>
        <dbReference type="Proteomes" id="UP000070328"/>
    </source>
</evidence>
<accession>A0A135T8I6</accession>
<reference evidence="1 2" key="1">
    <citation type="submission" date="2014-02" db="EMBL/GenBank/DDBJ databases">
        <title>The genome sequence of Colletotrichum simmondsii CBS122122.</title>
        <authorList>
            <person name="Baroncelli R."/>
            <person name="Thon M.R."/>
        </authorList>
    </citation>
    <scope>NUCLEOTIDE SEQUENCE [LARGE SCALE GENOMIC DNA]</scope>
    <source>
        <strain evidence="1 2">CBS122122</strain>
    </source>
</reference>
<evidence type="ECO:0000313" key="1">
    <source>
        <dbReference type="EMBL" id="KXH44480.1"/>
    </source>
</evidence>
<gene>
    <name evidence="1" type="ORF">CSIM01_08766</name>
</gene>
<proteinExistence type="predicted"/>
<protein>
    <submittedName>
        <fullName evidence="1">Uncharacterized protein</fullName>
    </submittedName>
</protein>
<name>A0A135T8I6_9PEZI</name>
<organism evidence="1 2">
    <name type="scientific">Colletotrichum simmondsii</name>
    <dbReference type="NCBI Taxonomy" id="703756"/>
    <lineage>
        <taxon>Eukaryota</taxon>
        <taxon>Fungi</taxon>
        <taxon>Dikarya</taxon>
        <taxon>Ascomycota</taxon>
        <taxon>Pezizomycotina</taxon>
        <taxon>Sordariomycetes</taxon>
        <taxon>Hypocreomycetidae</taxon>
        <taxon>Glomerellales</taxon>
        <taxon>Glomerellaceae</taxon>
        <taxon>Colletotrichum</taxon>
        <taxon>Colletotrichum acutatum species complex</taxon>
    </lineage>
</organism>
<comment type="caution">
    <text evidence="1">The sequence shown here is derived from an EMBL/GenBank/DDBJ whole genome shotgun (WGS) entry which is preliminary data.</text>
</comment>
<sequence>MIGPPRPAIPSNITRRQLAFDDPRPKFGELYPKPASPASACHYIGLNRMLRKCQFRRLGRQQDIAASSTIAAEREAGEDLD</sequence>
<keyword evidence="2" id="KW-1185">Reference proteome</keyword>
<dbReference type="Proteomes" id="UP000070328">
    <property type="component" value="Unassembled WGS sequence"/>
</dbReference>